<dbReference type="RefSeq" id="WP_136573359.1">
    <property type="nucleotide sequence ID" value="NZ_STFG01000007.1"/>
</dbReference>
<keyword evidence="2" id="KW-1185">Reference proteome</keyword>
<name>A0A4S8F5F5_9BURK</name>
<dbReference type="EMBL" id="STFG01000007">
    <property type="protein sequence ID" value="THU02051.1"/>
    <property type="molecule type" value="Genomic_DNA"/>
</dbReference>
<evidence type="ECO:0000313" key="2">
    <source>
        <dbReference type="Proteomes" id="UP000308917"/>
    </source>
</evidence>
<sequence>MTTSNLILQLKTYCSEYCHHHATTAGLLLIASAWLAGCSNTPPTPVWQIQSSSALMAAQSAYLDGDQRIATLELNKARTQISRTADPLQLARLELHQCALQVASLDWQTCDAFTPLAASATAAERNYAAYLQGLSLTAEAQQQLPPAQQAIAGLNRIDAQSLQTLQSIKDPLSRLVATATLSRRAQNSTPELMTLAIDTASQAGWRRPLLAWLLLQQQWAQAQHMPALAESTRLRIQILQSQGNPLAEPTTSHQRSSAAP</sequence>
<proteinExistence type="predicted"/>
<evidence type="ECO:0000313" key="1">
    <source>
        <dbReference type="EMBL" id="THU02051.1"/>
    </source>
</evidence>
<gene>
    <name evidence="1" type="ORF">E9531_08645</name>
</gene>
<protein>
    <submittedName>
        <fullName evidence="1">Uncharacterized protein</fullName>
    </submittedName>
</protein>
<reference evidence="1 2" key="1">
    <citation type="journal article" date="2015" name="Antonie Van Leeuwenhoek">
        <title>Lampropedia puyangensis sp. nov., isolated from symptomatic bark of Populus ? euramericana canker and emended description of Lampropedia hyalina (Ehrenberg 1832) Lee et al. 2004.</title>
        <authorList>
            <person name="Li Y."/>
            <person name="Wang T."/>
            <person name="Piao C.G."/>
            <person name="Wang L.F."/>
            <person name="Tian G.Z."/>
            <person name="Zhu T.H."/>
            <person name="Guo M.W."/>
        </authorList>
    </citation>
    <scope>NUCLEOTIDE SEQUENCE [LARGE SCALE GENOMIC DNA]</scope>
    <source>
        <strain evidence="1 2">2-bin</strain>
    </source>
</reference>
<comment type="caution">
    <text evidence="1">The sequence shown here is derived from an EMBL/GenBank/DDBJ whole genome shotgun (WGS) entry which is preliminary data.</text>
</comment>
<organism evidence="1 2">
    <name type="scientific">Lampropedia puyangensis</name>
    <dbReference type="NCBI Taxonomy" id="1330072"/>
    <lineage>
        <taxon>Bacteria</taxon>
        <taxon>Pseudomonadati</taxon>
        <taxon>Pseudomonadota</taxon>
        <taxon>Betaproteobacteria</taxon>
        <taxon>Burkholderiales</taxon>
        <taxon>Comamonadaceae</taxon>
        <taxon>Lampropedia</taxon>
    </lineage>
</organism>
<dbReference type="AlphaFoldDB" id="A0A4S8F5F5"/>
<dbReference type="Proteomes" id="UP000308917">
    <property type="component" value="Unassembled WGS sequence"/>
</dbReference>
<dbReference type="OrthoDB" id="8562564at2"/>
<accession>A0A4S8F5F5</accession>